<dbReference type="Pfam" id="PF00072">
    <property type="entry name" value="Response_reg"/>
    <property type="match status" value="1"/>
</dbReference>
<dbReference type="PROSITE" id="PS50110">
    <property type="entry name" value="RESPONSE_REGULATORY"/>
    <property type="match status" value="1"/>
</dbReference>
<proteinExistence type="predicted"/>
<dbReference type="PANTHER" id="PTHR43214:SF42">
    <property type="entry name" value="TRANSCRIPTIONAL REGULATORY PROTEIN DESR"/>
    <property type="match status" value="1"/>
</dbReference>
<evidence type="ECO:0000256" key="2">
    <source>
        <dbReference type="ARBA" id="ARBA00023125"/>
    </source>
</evidence>
<dbReference type="EMBL" id="JBHTKH010000001">
    <property type="protein sequence ID" value="MFD1052950.1"/>
    <property type="molecule type" value="Genomic_DNA"/>
</dbReference>
<name>A0ABW3MQX6_9MICO</name>
<dbReference type="InterPro" id="IPR001789">
    <property type="entry name" value="Sig_transdc_resp-reg_receiver"/>
</dbReference>
<dbReference type="InterPro" id="IPR011006">
    <property type="entry name" value="CheY-like_superfamily"/>
</dbReference>
<dbReference type="SMART" id="SM00421">
    <property type="entry name" value="HTH_LUXR"/>
    <property type="match status" value="1"/>
</dbReference>
<keyword evidence="2" id="KW-0238">DNA-binding</keyword>
<dbReference type="Gene3D" id="3.40.50.2300">
    <property type="match status" value="1"/>
</dbReference>
<dbReference type="PRINTS" id="PR00038">
    <property type="entry name" value="HTHLUXR"/>
</dbReference>
<dbReference type="PANTHER" id="PTHR43214">
    <property type="entry name" value="TWO-COMPONENT RESPONSE REGULATOR"/>
    <property type="match status" value="1"/>
</dbReference>
<evidence type="ECO:0000256" key="3">
    <source>
        <dbReference type="PROSITE-ProRule" id="PRU00169"/>
    </source>
</evidence>
<dbReference type="SUPFAM" id="SSF52172">
    <property type="entry name" value="CheY-like"/>
    <property type="match status" value="1"/>
</dbReference>
<evidence type="ECO:0000256" key="1">
    <source>
        <dbReference type="ARBA" id="ARBA00022553"/>
    </source>
</evidence>
<comment type="caution">
    <text evidence="6">The sequence shown here is derived from an EMBL/GenBank/DDBJ whole genome shotgun (WGS) entry which is preliminary data.</text>
</comment>
<dbReference type="Proteomes" id="UP001597046">
    <property type="component" value="Unassembled WGS sequence"/>
</dbReference>
<organism evidence="6 7">
    <name type="scientific">Terrabacter terrigena</name>
    <dbReference type="NCBI Taxonomy" id="574718"/>
    <lineage>
        <taxon>Bacteria</taxon>
        <taxon>Bacillati</taxon>
        <taxon>Actinomycetota</taxon>
        <taxon>Actinomycetes</taxon>
        <taxon>Micrococcales</taxon>
        <taxon>Intrasporangiaceae</taxon>
        <taxon>Terrabacter</taxon>
    </lineage>
</organism>
<feature type="domain" description="Response regulatory" evidence="5">
    <location>
        <begin position="7"/>
        <end position="123"/>
    </location>
</feature>
<dbReference type="InterPro" id="IPR058245">
    <property type="entry name" value="NreC/VraR/RcsB-like_REC"/>
</dbReference>
<feature type="domain" description="HTH luxR-type" evidence="4">
    <location>
        <begin position="144"/>
        <end position="209"/>
    </location>
</feature>
<evidence type="ECO:0000313" key="6">
    <source>
        <dbReference type="EMBL" id="MFD1052950.1"/>
    </source>
</evidence>
<evidence type="ECO:0000259" key="4">
    <source>
        <dbReference type="PROSITE" id="PS50043"/>
    </source>
</evidence>
<keyword evidence="7" id="KW-1185">Reference proteome</keyword>
<dbReference type="RefSeq" id="WP_386050123.1">
    <property type="nucleotide sequence ID" value="NZ_JBHTKH010000001.1"/>
</dbReference>
<sequence length="217" mass="23021">MTSDVLRVLVVDDHRTLADALCLAISAELGMECVGTAHGAREASALVATASPDVVVMDVRLDDGDGVDVTRAITNDRPETRVVVLTAHVDESLLTRAAEAGACAVLPKGGPLTELMDSVRTAPRDGFAVHPLLLRSLISPASAARPAPNLLTAREREVLTLLAEGRDPTAIARALGISVLTCRGYIKSLLVKLDAHSQLEAVMIALRRRLIQLPDED</sequence>
<dbReference type="SUPFAM" id="SSF46894">
    <property type="entry name" value="C-terminal effector domain of the bipartite response regulators"/>
    <property type="match status" value="1"/>
</dbReference>
<gene>
    <name evidence="6" type="ORF">ACFQ2V_01425</name>
</gene>
<evidence type="ECO:0000259" key="5">
    <source>
        <dbReference type="PROSITE" id="PS50110"/>
    </source>
</evidence>
<dbReference type="Pfam" id="PF00196">
    <property type="entry name" value="GerE"/>
    <property type="match status" value="1"/>
</dbReference>
<accession>A0ABW3MQX6</accession>
<dbReference type="CDD" id="cd06170">
    <property type="entry name" value="LuxR_C_like"/>
    <property type="match status" value="1"/>
</dbReference>
<dbReference type="CDD" id="cd17535">
    <property type="entry name" value="REC_NarL-like"/>
    <property type="match status" value="1"/>
</dbReference>
<dbReference type="InterPro" id="IPR016032">
    <property type="entry name" value="Sig_transdc_resp-reg_C-effctor"/>
</dbReference>
<dbReference type="PROSITE" id="PS50043">
    <property type="entry name" value="HTH_LUXR_2"/>
    <property type="match status" value="1"/>
</dbReference>
<keyword evidence="1 3" id="KW-0597">Phosphoprotein</keyword>
<dbReference type="InterPro" id="IPR039420">
    <property type="entry name" value="WalR-like"/>
</dbReference>
<dbReference type="SMART" id="SM00448">
    <property type="entry name" value="REC"/>
    <property type="match status" value="1"/>
</dbReference>
<evidence type="ECO:0000313" key="7">
    <source>
        <dbReference type="Proteomes" id="UP001597046"/>
    </source>
</evidence>
<feature type="modified residue" description="4-aspartylphosphate" evidence="3">
    <location>
        <position position="58"/>
    </location>
</feature>
<dbReference type="InterPro" id="IPR000792">
    <property type="entry name" value="Tscrpt_reg_LuxR_C"/>
</dbReference>
<protein>
    <submittedName>
        <fullName evidence="6">Response regulator</fullName>
    </submittedName>
</protein>
<reference evidence="7" key="1">
    <citation type="journal article" date="2019" name="Int. J. Syst. Evol. Microbiol.">
        <title>The Global Catalogue of Microorganisms (GCM) 10K type strain sequencing project: providing services to taxonomists for standard genome sequencing and annotation.</title>
        <authorList>
            <consortium name="The Broad Institute Genomics Platform"/>
            <consortium name="The Broad Institute Genome Sequencing Center for Infectious Disease"/>
            <person name="Wu L."/>
            <person name="Ma J."/>
        </authorList>
    </citation>
    <scope>NUCLEOTIDE SEQUENCE [LARGE SCALE GENOMIC DNA]</scope>
    <source>
        <strain evidence="7">CCUG 57508</strain>
    </source>
</reference>